<dbReference type="RefSeq" id="WP_232000100.1">
    <property type="nucleotide sequence ID" value="NZ_JXDI01000004.1"/>
</dbReference>
<dbReference type="SUPFAM" id="SSF46689">
    <property type="entry name" value="Homeodomain-like"/>
    <property type="match status" value="1"/>
</dbReference>
<dbReference type="Proteomes" id="UP000182470">
    <property type="component" value="Chromosome I"/>
</dbReference>
<protein>
    <submittedName>
        <fullName evidence="2">Transposase</fullName>
    </submittedName>
</protein>
<sequence>MQPTRRSYSKSFKAQVIQECAQPGASIASIALGHSLNANLVHKWIRMHAQKSMALQPAFIPLPMQFGGMRPAKSSTQPRKAGTWCALKFRWAPVLAF</sequence>
<evidence type="ECO:0000256" key="1">
    <source>
        <dbReference type="ARBA" id="ARBA00009964"/>
    </source>
</evidence>
<dbReference type="EMBL" id="LT629704">
    <property type="protein sequence ID" value="SDN56151.1"/>
    <property type="molecule type" value="Genomic_DNA"/>
</dbReference>
<accession>A0A1H0CEF9</accession>
<dbReference type="GO" id="GO:0006313">
    <property type="term" value="P:DNA transposition"/>
    <property type="evidence" value="ECO:0007669"/>
    <property type="project" value="InterPro"/>
</dbReference>
<dbReference type="AlphaFoldDB" id="A0A1H0CEF9"/>
<dbReference type="GO" id="GO:0003677">
    <property type="term" value="F:DNA binding"/>
    <property type="evidence" value="ECO:0007669"/>
    <property type="project" value="InterPro"/>
</dbReference>
<comment type="similarity">
    <text evidence="1">Belongs to the transposase 8 family.</text>
</comment>
<dbReference type="InterPro" id="IPR002514">
    <property type="entry name" value="Transposase_8"/>
</dbReference>
<name>A0A1H0CEF9_9PSED</name>
<dbReference type="Pfam" id="PF01527">
    <property type="entry name" value="HTH_Tnp_1"/>
    <property type="match status" value="1"/>
</dbReference>
<gene>
    <name evidence="2" type="ORF">SAMN04490179_4814</name>
</gene>
<evidence type="ECO:0000313" key="3">
    <source>
        <dbReference type="Proteomes" id="UP000182470"/>
    </source>
</evidence>
<dbReference type="InterPro" id="IPR009057">
    <property type="entry name" value="Homeodomain-like_sf"/>
</dbReference>
<organism evidence="2 3">
    <name type="scientific">Pseudomonas antarctica</name>
    <dbReference type="NCBI Taxonomy" id="219572"/>
    <lineage>
        <taxon>Bacteria</taxon>
        <taxon>Pseudomonadati</taxon>
        <taxon>Pseudomonadota</taxon>
        <taxon>Gammaproteobacteria</taxon>
        <taxon>Pseudomonadales</taxon>
        <taxon>Pseudomonadaceae</taxon>
        <taxon>Pseudomonas</taxon>
    </lineage>
</organism>
<proteinExistence type="inferred from homology"/>
<dbReference type="GO" id="GO:0004803">
    <property type="term" value="F:transposase activity"/>
    <property type="evidence" value="ECO:0007669"/>
    <property type="project" value="InterPro"/>
</dbReference>
<reference evidence="2 3" key="1">
    <citation type="submission" date="2016-10" db="EMBL/GenBank/DDBJ databases">
        <authorList>
            <person name="de Groot N.N."/>
        </authorList>
    </citation>
    <scope>NUCLEOTIDE SEQUENCE [LARGE SCALE GENOMIC DNA]</scope>
    <source>
        <strain evidence="2 3">BS2772</strain>
    </source>
</reference>
<dbReference type="NCBIfam" id="NF047595">
    <property type="entry name" value="IS66_ISRel24_TnpA"/>
    <property type="match status" value="1"/>
</dbReference>
<evidence type="ECO:0000313" key="2">
    <source>
        <dbReference type="EMBL" id="SDN56151.1"/>
    </source>
</evidence>